<dbReference type="RefSeq" id="WP_110391737.1">
    <property type="nucleotide sequence ID" value="NZ_QJKI01000023.1"/>
</dbReference>
<dbReference type="EC" id="3.4.13.18" evidence="11"/>
<protein>
    <recommendedName>
        <fullName evidence="14">Cytosol non-specific dipeptidase</fullName>
        <ecNumber evidence="11">3.4.13.18</ecNumber>
    </recommendedName>
    <alternativeName>
        <fullName evidence="17">Aminoacyl-histidine dipeptidase</fullName>
    </alternativeName>
    <alternativeName>
        <fullName evidence="16">Beta-alanyl-histidine dipeptidase</fullName>
    </alternativeName>
    <alternativeName>
        <fullName evidence="15">Carnosinase</fullName>
    </alternativeName>
    <alternativeName>
        <fullName evidence="12">Peptidase D</fullName>
    </alternativeName>
    <alternativeName>
        <fullName evidence="18">Xaa-His dipeptidase</fullName>
    </alternativeName>
</protein>
<dbReference type="InterPro" id="IPR002933">
    <property type="entry name" value="Peptidase_M20"/>
</dbReference>
<dbReference type="PRINTS" id="PR00934">
    <property type="entry name" value="XHISDIPTASE"/>
</dbReference>
<dbReference type="NCBIfam" id="TIGR01893">
    <property type="entry name" value="aa-his-dipept"/>
    <property type="match status" value="1"/>
</dbReference>
<dbReference type="SUPFAM" id="SSF53187">
    <property type="entry name" value="Zn-dependent exopeptidases"/>
    <property type="match status" value="1"/>
</dbReference>
<evidence type="ECO:0000256" key="17">
    <source>
        <dbReference type="ARBA" id="ARBA00077688"/>
    </source>
</evidence>
<dbReference type="SUPFAM" id="SSF55031">
    <property type="entry name" value="Bacterial exopeptidase dimerisation domain"/>
    <property type="match status" value="1"/>
</dbReference>
<keyword evidence="4" id="KW-0479">Metal-binding</keyword>
<comment type="cofactor">
    <cofactor evidence="2">
        <name>Zn(2+)</name>
        <dbReference type="ChEBI" id="CHEBI:29105"/>
    </cofactor>
</comment>
<dbReference type="CDD" id="cd03890">
    <property type="entry name" value="M20_pepD"/>
    <property type="match status" value="1"/>
</dbReference>
<dbReference type="InterPro" id="IPR036264">
    <property type="entry name" value="Bact_exopeptidase_dim_dom"/>
</dbReference>
<dbReference type="AlphaFoldDB" id="A0A318KG30"/>
<keyword evidence="9" id="KW-0170">Cobalt</keyword>
<gene>
    <name evidence="20" type="ORF">DFR34_12331</name>
</gene>
<keyword evidence="21" id="KW-1185">Reference proteome</keyword>
<comment type="cofactor">
    <cofactor evidence="1">
        <name>Co(2+)</name>
        <dbReference type="ChEBI" id="CHEBI:48828"/>
    </cofactor>
</comment>
<keyword evidence="7" id="KW-0224">Dipeptidase</keyword>
<keyword evidence="3" id="KW-0645">Protease</keyword>
<dbReference type="GO" id="GO:0005829">
    <property type="term" value="C:cytosol"/>
    <property type="evidence" value="ECO:0007669"/>
    <property type="project" value="TreeGrafter"/>
</dbReference>
<dbReference type="Pfam" id="PF01546">
    <property type="entry name" value="Peptidase_M20"/>
    <property type="match status" value="1"/>
</dbReference>
<dbReference type="Pfam" id="PF07687">
    <property type="entry name" value="M20_dimer"/>
    <property type="match status" value="1"/>
</dbReference>
<evidence type="ECO:0000256" key="2">
    <source>
        <dbReference type="ARBA" id="ARBA00001947"/>
    </source>
</evidence>
<evidence type="ECO:0000259" key="19">
    <source>
        <dbReference type="Pfam" id="PF07687"/>
    </source>
</evidence>
<evidence type="ECO:0000256" key="9">
    <source>
        <dbReference type="ARBA" id="ARBA00023285"/>
    </source>
</evidence>
<feature type="domain" description="Peptidase M20 dimerisation" evidence="19">
    <location>
        <begin position="214"/>
        <end position="300"/>
    </location>
</feature>
<dbReference type="PANTHER" id="PTHR43501:SF1">
    <property type="entry name" value="CYTOSOL NON-SPECIFIC DIPEPTIDASE"/>
    <property type="match status" value="1"/>
</dbReference>
<dbReference type="GO" id="GO:0070573">
    <property type="term" value="F:metallodipeptidase activity"/>
    <property type="evidence" value="ECO:0007669"/>
    <property type="project" value="TreeGrafter"/>
</dbReference>
<dbReference type="GO" id="GO:0046872">
    <property type="term" value="F:metal ion binding"/>
    <property type="evidence" value="ECO:0007669"/>
    <property type="project" value="UniProtKB-KW"/>
</dbReference>
<sequence length="493" mass="53543">MPEPTLPSLPLDLPPAALWRHFATLCRLPRPSRHEGQVMDHLCRWASTRSLNWTQDAAGNLLIRKPASPGMAERETVVLQGHVDMVCQQDGDAHDFFSDPIQPWLADDGWVRARGTSLGADNGIGVAAMLAVLESDDIAHPPLEALFTVNEEAGMDGAHDLAEDLLTGRFLLNLDTEDWGEFYIGCAGGEDVILRRQCEREPLPPEHKAWRLTVRGLCGGHSGVDIHRYRANATRLLARLLSELAGRFGLRVGQLAGGALRNVIPREASATLAVPESKLEALQHTLLDWQKRVAATLPEWDHGLTVTLGPAQLNAVLSLHDQAVLIDLLNALPDGMAGLSPALPDVVHTSSNLGVVSLDNGRFQAVSMVRSLSDDGLESRVTSLLACGRLAGCSGVREGFYPGWTPRPESPLLALASQVYQRQHGAKPKVKVIHAGLECGILLGKYPDLDIISFGPDIRGAHSPSERVNVASVARFWDFLCELLAQIPARRLD</sequence>
<evidence type="ECO:0000256" key="11">
    <source>
        <dbReference type="ARBA" id="ARBA00038976"/>
    </source>
</evidence>
<keyword evidence="6" id="KW-0862">Zinc</keyword>
<dbReference type="EMBL" id="QJKI01000023">
    <property type="protein sequence ID" value="PXX75999.1"/>
    <property type="molecule type" value="Genomic_DNA"/>
</dbReference>
<dbReference type="Gene3D" id="3.40.630.10">
    <property type="entry name" value="Zn peptidases"/>
    <property type="match status" value="2"/>
</dbReference>
<evidence type="ECO:0000256" key="5">
    <source>
        <dbReference type="ARBA" id="ARBA00022801"/>
    </source>
</evidence>
<evidence type="ECO:0000256" key="1">
    <source>
        <dbReference type="ARBA" id="ARBA00001941"/>
    </source>
</evidence>
<evidence type="ECO:0000313" key="21">
    <source>
        <dbReference type="Proteomes" id="UP000247555"/>
    </source>
</evidence>
<evidence type="ECO:0000256" key="15">
    <source>
        <dbReference type="ARBA" id="ARBA00075285"/>
    </source>
</evidence>
<keyword evidence="5" id="KW-0378">Hydrolase</keyword>
<evidence type="ECO:0000256" key="16">
    <source>
        <dbReference type="ARBA" id="ARBA00076004"/>
    </source>
</evidence>
<evidence type="ECO:0000256" key="4">
    <source>
        <dbReference type="ARBA" id="ARBA00022723"/>
    </source>
</evidence>
<evidence type="ECO:0000256" key="18">
    <source>
        <dbReference type="ARBA" id="ARBA00078074"/>
    </source>
</evidence>
<dbReference type="OrthoDB" id="9773892at2"/>
<evidence type="ECO:0000256" key="10">
    <source>
        <dbReference type="ARBA" id="ARBA00036421"/>
    </source>
</evidence>
<dbReference type="FunFam" id="3.40.630.10:FF:000018">
    <property type="entry name" value="Aminoacyl-histidine dipeptidase PepD"/>
    <property type="match status" value="1"/>
</dbReference>
<organism evidence="20 21">
    <name type="scientific">Rivihabitans pingtungensis</name>
    <dbReference type="NCBI Taxonomy" id="1054498"/>
    <lineage>
        <taxon>Bacteria</taxon>
        <taxon>Pseudomonadati</taxon>
        <taxon>Pseudomonadota</taxon>
        <taxon>Betaproteobacteria</taxon>
        <taxon>Neisseriales</taxon>
        <taxon>Aquaspirillaceae</taxon>
        <taxon>Rivihabitans</taxon>
    </lineage>
</organism>
<accession>A0A318KG30</accession>
<dbReference type="GO" id="GO:0006508">
    <property type="term" value="P:proteolysis"/>
    <property type="evidence" value="ECO:0007669"/>
    <property type="project" value="UniProtKB-KW"/>
</dbReference>
<proteinExistence type="inferred from homology"/>
<comment type="catalytic activity">
    <reaction evidence="10">
        <text>Hydrolysis of dipeptides, preferentially hydrophobic dipeptides including prolyl amino acids.</text>
        <dbReference type="EC" id="3.4.13.18"/>
    </reaction>
</comment>
<evidence type="ECO:0000256" key="12">
    <source>
        <dbReference type="ARBA" id="ARBA00044252"/>
    </source>
</evidence>
<dbReference type="FunFam" id="3.40.630.10:FF:000015">
    <property type="entry name" value="Aminoacyl-histidine dipeptidase PepD"/>
    <property type="match status" value="1"/>
</dbReference>
<comment type="caution">
    <text evidence="20">The sequence shown here is derived from an EMBL/GenBank/DDBJ whole genome shotgun (WGS) entry which is preliminary data.</text>
</comment>
<evidence type="ECO:0000256" key="8">
    <source>
        <dbReference type="ARBA" id="ARBA00023049"/>
    </source>
</evidence>
<dbReference type="Proteomes" id="UP000247555">
    <property type="component" value="Unassembled WGS sequence"/>
</dbReference>
<dbReference type="InterPro" id="IPR001160">
    <property type="entry name" value="Peptidase_M20C"/>
</dbReference>
<keyword evidence="8" id="KW-0482">Metalloprotease</keyword>
<dbReference type="PANTHER" id="PTHR43501">
    <property type="entry name" value="CYTOSOL NON-SPECIFIC DIPEPTIDASE"/>
    <property type="match status" value="1"/>
</dbReference>
<evidence type="ECO:0000256" key="6">
    <source>
        <dbReference type="ARBA" id="ARBA00022833"/>
    </source>
</evidence>
<dbReference type="PIRSF" id="PIRSF016599">
    <property type="entry name" value="Xaa-His_dipept"/>
    <property type="match status" value="1"/>
</dbReference>
<evidence type="ECO:0000256" key="3">
    <source>
        <dbReference type="ARBA" id="ARBA00022670"/>
    </source>
</evidence>
<evidence type="ECO:0000313" key="20">
    <source>
        <dbReference type="EMBL" id="PXX75999.1"/>
    </source>
</evidence>
<comment type="similarity">
    <text evidence="13">Belongs to the peptidase M20C family.</text>
</comment>
<dbReference type="InterPro" id="IPR011650">
    <property type="entry name" value="Peptidase_M20_dimer"/>
</dbReference>
<name>A0A318KG30_9NEIS</name>
<evidence type="ECO:0000256" key="13">
    <source>
        <dbReference type="ARBA" id="ARBA00061423"/>
    </source>
</evidence>
<reference evidence="20 21" key="1">
    <citation type="submission" date="2018-05" db="EMBL/GenBank/DDBJ databases">
        <title>Genomic Encyclopedia of Type Strains, Phase IV (KMG-IV): sequencing the most valuable type-strain genomes for metagenomic binning, comparative biology and taxonomic classification.</title>
        <authorList>
            <person name="Goeker M."/>
        </authorList>
    </citation>
    <scope>NUCLEOTIDE SEQUENCE [LARGE SCALE GENOMIC DNA]</scope>
    <source>
        <strain evidence="20 21">DSM 29661</strain>
    </source>
</reference>
<evidence type="ECO:0000256" key="7">
    <source>
        <dbReference type="ARBA" id="ARBA00022997"/>
    </source>
</evidence>
<evidence type="ECO:0000256" key="14">
    <source>
        <dbReference type="ARBA" id="ARBA00071271"/>
    </source>
</evidence>